<proteinExistence type="inferred from homology"/>
<evidence type="ECO:0000256" key="1">
    <source>
        <dbReference type="ARBA" id="ARBA00022729"/>
    </source>
</evidence>
<dbReference type="InterPro" id="IPR029052">
    <property type="entry name" value="Metallo-depent_PP-like"/>
</dbReference>
<dbReference type="AlphaFoldDB" id="A0A1H6ERL8"/>
<dbReference type="GO" id="GO:0008253">
    <property type="term" value="F:5'-nucleotidase activity"/>
    <property type="evidence" value="ECO:0007669"/>
    <property type="project" value="TreeGrafter"/>
</dbReference>
<dbReference type="SUPFAM" id="SSF55816">
    <property type="entry name" value="5'-nucleotidase (syn. UDP-sugar hydrolase), C-terminal domain"/>
    <property type="match status" value="1"/>
</dbReference>
<dbReference type="Pfam" id="PF00149">
    <property type="entry name" value="Metallophos"/>
    <property type="match status" value="1"/>
</dbReference>
<feature type="signal peptide" evidence="2">
    <location>
        <begin position="1"/>
        <end position="29"/>
    </location>
</feature>
<dbReference type="InterPro" id="IPR036907">
    <property type="entry name" value="5'-Nucleotdase_C_sf"/>
</dbReference>
<feature type="domain" description="5'-Nucleotidase C-terminal" evidence="4">
    <location>
        <begin position="393"/>
        <end position="558"/>
    </location>
</feature>
<evidence type="ECO:0000259" key="3">
    <source>
        <dbReference type="Pfam" id="PF00149"/>
    </source>
</evidence>
<dbReference type="GO" id="GO:0000166">
    <property type="term" value="F:nucleotide binding"/>
    <property type="evidence" value="ECO:0007669"/>
    <property type="project" value="UniProtKB-KW"/>
</dbReference>
<dbReference type="InterPro" id="IPR006179">
    <property type="entry name" value="5_nucleotidase/apyrase"/>
</dbReference>
<reference evidence="5 6" key="1">
    <citation type="submission" date="2016-10" db="EMBL/GenBank/DDBJ databases">
        <authorList>
            <person name="de Groot N.N."/>
        </authorList>
    </citation>
    <scope>NUCLEOTIDE SEQUENCE [LARGE SCALE GENOMIC DNA]</scope>
    <source>
        <strain evidence="5 6">CGMCC 4.7037</strain>
    </source>
</reference>
<evidence type="ECO:0000259" key="4">
    <source>
        <dbReference type="Pfam" id="PF02872"/>
    </source>
</evidence>
<dbReference type="PRINTS" id="PR01607">
    <property type="entry name" value="APYRASEFAMLY"/>
</dbReference>
<dbReference type="RefSeq" id="WP_103961646.1">
    <property type="nucleotide sequence ID" value="NZ_FNVT01000016.1"/>
</dbReference>
<protein>
    <submittedName>
        <fullName evidence="5">5'-nucleotidase</fullName>
    </submittedName>
</protein>
<keyword evidence="2" id="KW-0547">Nucleotide-binding</keyword>
<dbReference type="GO" id="GO:0008768">
    <property type="term" value="F:UDP-sugar diphosphatase activity"/>
    <property type="evidence" value="ECO:0007669"/>
    <property type="project" value="TreeGrafter"/>
</dbReference>
<dbReference type="GO" id="GO:0030288">
    <property type="term" value="C:outer membrane-bounded periplasmic space"/>
    <property type="evidence" value="ECO:0007669"/>
    <property type="project" value="TreeGrafter"/>
</dbReference>
<feature type="domain" description="Calcineurin-like phosphoesterase" evidence="3">
    <location>
        <begin position="40"/>
        <end position="312"/>
    </location>
</feature>
<dbReference type="EMBL" id="FNVT01000016">
    <property type="protein sequence ID" value="SEH00507.1"/>
    <property type="molecule type" value="Genomic_DNA"/>
</dbReference>
<keyword evidence="1 2" id="KW-0732">Signal</keyword>
<dbReference type="PANTHER" id="PTHR11575">
    <property type="entry name" value="5'-NUCLEOTIDASE-RELATED"/>
    <property type="match status" value="1"/>
</dbReference>
<evidence type="ECO:0000313" key="6">
    <source>
        <dbReference type="Proteomes" id="UP000236732"/>
    </source>
</evidence>
<dbReference type="Gene3D" id="3.90.780.10">
    <property type="entry name" value="5'-Nucleotidase, C-terminal domain"/>
    <property type="match status" value="1"/>
</dbReference>
<comment type="similarity">
    <text evidence="2">Belongs to the 5'-nucleotidase family.</text>
</comment>
<evidence type="ECO:0000313" key="5">
    <source>
        <dbReference type="EMBL" id="SEH00507.1"/>
    </source>
</evidence>
<keyword evidence="2" id="KW-0378">Hydrolase</keyword>
<name>A0A1H6ERL8_9ACTN</name>
<dbReference type="InterPro" id="IPR004843">
    <property type="entry name" value="Calcineurin-like_PHP"/>
</dbReference>
<dbReference type="InterPro" id="IPR008334">
    <property type="entry name" value="5'-Nucleotdase_C"/>
</dbReference>
<keyword evidence="6" id="KW-1185">Reference proteome</keyword>
<dbReference type="GO" id="GO:0009166">
    <property type="term" value="P:nucleotide catabolic process"/>
    <property type="evidence" value="ECO:0007669"/>
    <property type="project" value="InterPro"/>
</dbReference>
<dbReference type="PANTHER" id="PTHR11575:SF24">
    <property type="entry name" value="5'-NUCLEOTIDASE"/>
    <property type="match status" value="1"/>
</dbReference>
<dbReference type="OrthoDB" id="1016457at2"/>
<gene>
    <name evidence="5" type="ORF">SAMN05444920_116243</name>
</gene>
<organism evidence="5 6">
    <name type="scientific">Nonomuraea solani</name>
    <dbReference type="NCBI Taxonomy" id="1144553"/>
    <lineage>
        <taxon>Bacteria</taxon>
        <taxon>Bacillati</taxon>
        <taxon>Actinomycetota</taxon>
        <taxon>Actinomycetes</taxon>
        <taxon>Streptosporangiales</taxon>
        <taxon>Streptosporangiaceae</taxon>
        <taxon>Nonomuraea</taxon>
    </lineage>
</organism>
<accession>A0A1H6ERL8</accession>
<sequence length="596" mass="62111">MTSRSLLRLALAGAVASGAVMLATLPADASKAAPRMLPVRLLALNDFHGNLEPPTGSSGRMVDEHGNTVDAGGAAYVATHMKALADKNTIAVAQGDLIGATPLISAAYHDEPSIEFMDKLGLKVAAVGNHEFDEGYAELRRIMKGGCHPVDGCSPAGEWKGAKFDYVGANVLFKSPDAKTDALDALSGADTARVREALADWGVPALPPVSVKVMNGVPIGFIGLVTQTTPSIVTSEGIKDLKFVDEVKAANLASKLLKIVGVKAQVVLMHEGDQVTTGQSPDACSAIPGAGNRIATQVDAEVDLILSGHSHQAYLCKVKDPAGNDRVYSQGGSFGRVITQVDMKVNGATRDIDRASVVADNHVVTRTVTPDAEISTFVQTWKDRVAPVANRAVGTISADITNTAAPSGESPLGDFIADAQLAATKTGGNAQIALMNPGGVRGPLTYASSPANEGNGVVTYGEAFTVQPFNNLMQVVTLTGAQLKTVLEQQFTGGPNNQAFTKILQPSANFTYTYSRGAAWGSKVSDMKIDGVAVTDTQSIRVAANNFLVGGGDAFLAFRDGTDLWSGPLDIDAFVDHLGRNNPIAPPATNRINAIS</sequence>
<dbReference type="Gene3D" id="3.60.21.10">
    <property type="match status" value="1"/>
</dbReference>
<feature type="chain" id="PRO_5039760785" evidence="2">
    <location>
        <begin position="30"/>
        <end position="596"/>
    </location>
</feature>
<dbReference type="Proteomes" id="UP000236732">
    <property type="component" value="Unassembled WGS sequence"/>
</dbReference>
<evidence type="ECO:0000256" key="2">
    <source>
        <dbReference type="RuleBase" id="RU362119"/>
    </source>
</evidence>
<dbReference type="SUPFAM" id="SSF56300">
    <property type="entry name" value="Metallo-dependent phosphatases"/>
    <property type="match status" value="1"/>
</dbReference>
<dbReference type="Pfam" id="PF02872">
    <property type="entry name" value="5_nucleotid_C"/>
    <property type="match status" value="1"/>
</dbReference>